<gene>
    <name evidence="1" type="ORF">Zmor_025700</name>
</gene>
<dbReference type="AlphaFoldDB" id="A0AA38HSA1"/>
<evidence type="ECO:0000313" key="1">
    <source>
        <dbReference type="EMBL" id="KAJ3642955.1"/>
    </source>
</evidence>
<accession>A0AA38HSA1</accession>
<organism evidence="1 2">
    <name type="scientific">Zophobas morio</name>
    <dbReference type="NCBI Taxonomy" id="2755281"/>
    <lineage>
        <taxon>Eukaryota</taxon>
        <taxon>Metazoa</taxon>
        <taxon>Ecdysozoa</taxon>
        <taxon>Arthropoda</taxon>
        <taxon>Hexapoda</taxon>
        <taxon>Insecta</taxon>
        <taxon>Pterygota</taxon>
        <taxon>Neoptera</taxon>
        <taxon>Endopterygota</taxon>
        <taxon>Coleoptera</taxon>
        <taxon>Polyphaga</taxon>
        <taxon>Cucujiformia</taxon>
        <taxon>Tenebrionidae</taxon>
        <taxon>Zophobas</taxon>
    </lineage>
</organism>
<comment type="caution">
    <text evidence="1">The sequence shown here is derived from an EMBL/GenBank/DDBJ whole genome shotgun (WGS) entry which is preliminary data.</text>
</comment>
<protein>
    <submittedName>
        <fullName evidence="1">Uncharacterized protein</fullName>
    </submittedName>
</protein>
<proteinExistence type="predicted"/>
<evidence type="ECO:0000313" key="2">
    <source>
        <dbReference type="Proteomes" id="UP001168821"/>
    </source>
</evidence>
<dbReference type="EMBL" id="JALNTZ010000008">
    <property type="protein sequence ID" value="KAJ3642955.1"/>
    <property type="molecule type" value="Genomic_DNA"/>
</dbReference>
<keyword evidence="2" id="KW-1185">Reference proteome</keyword>
<name>A0AA38HSA1_9CUCU</name>
<dbReference type="Proteomes" id="UP001168821">
    <property type="component" value="Unassembled WGS sequence"/>
</dbReference>
<sequence length="119" mass="13071">MERMVRSSSLDTNCIKPLEAVGRHLLVRSLLPLLLRRCLGEVSSGSLPRARGVCSPTPDTNSCNETMVLLTARRSSEGFLRLFERPSAAPRGDIETRPEPAIFDLASSLSCYVSRVIVI</sequence>
<reference evidence="1" key="1">
    <citation type="journal article" date="2023" name="G3 (Bethesda)">
        <title>Whole genome assemblies of Zophobas morio and Tenebrio molitor.</title>
        <authorList>
            <person name="Kaur S."/>
            <person name="Stinson S.A."/>
            <person name="diCenzo G.C."/>
        </authorList>
    </citation>
    <scope>NUCLEOTIDE SEQUENCE</scope>
    <source>
        <strain evidence="1">QUZm001</strain>
    </source>
</reference>